<evidence type="ECO:0000313" key="7">
    <source>
        <dbReference type="EMBL" id="MFC7363569.1"/>
    </source>
</evidence>
<dbReference type="InterPro" id="IPR036188">
    <property type="entry name" value="FAD/NAD-bd_sf"/>
</dbReference>
<evidence type="ECO:0000256" key="1">
    <source>
        <dbReference type="ARBA" id="ARBA00010790"/>
    </source>
</evidence>
<dbReference type="Pfam" id="PF00732">
    <property type="entry name" value="GMC_oxred_N"/>
    <property type="match status" value="1"/>
</dbReference>
<keyword evidence="8" id="KW-1185">Reference proteome</keyword>
<protein>
    <submittedName>
        <fullName evidence="7">GMC family oxidoreductase</fullName>
    </submittedName>
</protein>
<organism evidence="7 8">
    <name type="scientific">Bhargavaea changchunensis</name>
    <dbReference type="NCBI Taxonomy" id="2134037"/>
    <lineage>
        <taxon>Bacteria</taxon>
        <taxon>Bacillati</taxon>
        <taxon>Bacillota</taxon>
        <taxon>Bacilli</taxon>
        <taxon>Bacillales</taxon>
        <taxon>Caryophanaceae</taxon>
        <taxon>Bhargavaea</taxon>
    </lineage>
</organism>
<keyword evidence="3" id="KW-0274">FAD</keyword>
<dbReference type="Proteomes" id="UP001596483">
    <property type="component" value="Unassembled WGS sequence"/>
</dbReference>
<dbReference type="PANTHER" id="PTHR46056">
    <property type="entry name" value="LONG-CHAIN-ALCOHOL OXIDASE"/>
    <property type="match status" value="1"/>
</dbReference>
<gene>
    <name evidence="7" type="ORF">ACFQQH_00170</name>
</gene>
<keyword evidence="2" id="KW-0285">Flavoprotein</keyword>
<comment type="caution">
    <text evidence="7">The sequence shown here is derived from an EMBL/GenBank/DDBJ whole genome shotgun (WGS) entry which is preliminary data.</text>
</comment>
<evidence type="ECO:0000313" key="8">
    <source>
        <dbReference type="Proteomes" id="UP001596483"/>
    </source>
</evidence>
<dbReference type="EMBL" id="JBHTCT010000002">
    <property type="protein sequence ID" value="MFC7363569.1"/>
    <property type="molecule type" value="Genomic_DNA"/>
</dbReference>
<evidence type="ECO:0000256" key="4">
    <source>
        <dbReference type="ARBA" id="ARBA00023002"/>
    </source>
</evidence>
<comment type="similarity">
    <text evidence="1">Belongs to the GMC oxidoreductase family.</text>
</comment>
<proteinExistence type="inferred from homology"/>
<name>A0ABW2N8G8_9BACL</name>
<dbReference type="SUPFAM" id="SSF54373">
    <property type="entry name" value="FAD-linked reductases, C-terminal domain"/>
    <property type="match status" value="1"/>
</dbReference>
<accession>A0ABW2N8G8</accession>
<dbReference type="RefSeq" id="WP_157294123.1">
    <property type="nucleotide sequence ID" value="NZ_JBHTCT010000002.1"/>
</dbReference>
<dbReference type="InterPro" id="IPR007867">
    <property type="entry name" value="GMC_OxRtase_C"/>
</dbReference>
<dbReference type="Gene3D" id="3.50.50.60">
    <property type="entry name" value="FAD/NAD(P)-binding domain"/>
    <property type="match status" value="2"/>
</dbReference>
<evidence type="ECO:0000256" key="2">
    <source>
        <dbReference type="ARBA" id="ARBA00022630"/>
    </source>
</evidence>
<sequence>MAKTLDKVDVVTVGAGWTGGIVAAEAAKAGLKVVSIERGRERGTEDFLRVHDEYRYAFRYELMQDLSKETVTFRNRRDQRALPMRTMGSFLLGEGLGGSGTHWNGHTWRFLPYDFEIKTITEKKYGKDKLGPEYQLQDWGITYDELEPYFDKFEYTAGISGDDKNPFAGKRSNPYPTGPMKKTPILEKFEKATSDLGYSPFMLPSANLSEAYTNPDGQTINACMYCGFCERFGCEYGAKTSPEITVIPAARETGNYEVRFHSNVVEILHEGGKATGVRYINWMSGEEYIQPAEVVVLNSYVMNNAKLLMVSDIGERYDPETGRGTLGKNYCYQILPGATGFFDEQFNTFMGAGSLGMTIDDFNGDNFDHGDLDFIHGGSLSITQTGARPIATNPVPPDTPAWGAEFKKASIENYTRSLSIGAQGASMPHRDNYLTLDPTYKDAYGVPLLQLTYNFTDQDKALHKYISEKATEIIEKMGAKQSVGRAPITDYDIVPYQTTHNTGGTVMGADPANSVVNTWLQHWDMENLFVVGAGNFAHNGGYNPTGTVGALAYRAAEGIIKYSKEGGSLV</sequence>
<evidence type="ECO:0000256" key="3">
    <source>
        <dbReference type="ARBA" id="ARBA00022827"/>
    </source>
</evidence>
<feature type="domain" description="Glucose-methanol-choline oxidoreductase N-terminal" evidence="5">
    <location>
        <begin position="218"/>
        <end position="329"/>
    </location>
</feature>
<dbReference type="PANTHER" id="PTHR46056:SF12">
    <property type="entry name" value="LONG-CHAIN-ALCOHOL OXIDASE"/>
    <property type="match status" value="1"/>
</dbReference>
<feature type="domain" description="Glucose-methanol-choline oxidoreductase C-terminal" evidence="6">
    <location>
        <begin position="428"/>
        <end position="552"/>
    </location>
</feature>
<evidence type="ECO:0000259" key="5">
    <source>
        <dbReference type="Pfam" id="PF00732"/>
    </source>
</evidence>
<evidence type="ECO:0000259" key="6">
    <source>
        <dbReference type="Pfam" id="PF05199"/>
    </source>
</evidence>
<reference evidence="8" key="1">
    <citation type="journal article" date="2019" name="Int. J. Syst. Evol. Microbiol.">
        <title>The Global Catalogue of Microorganisms (GCM) 10K type strain sequencing project: providing services to taxonomists for standard genome sequencing and annotation.</title>
        <authorList>
            <consortium name="The Broad Institute Genomics Platform"/>
            <consortium name="The Broad Institute Genome Sequencing Center for Infectious Disease"/>
            <person name="Wu L."/>
            <person name="Ma J."/>
        </authorList>
    </citation>
    <scope>NUCLEOTIDE SEQUENCE [LARGE SCALE GENOMIC DNA]</scope>
    <source>
        <strain evidence="8">JCM 4738</strain>
    </source>
</reference>
<keyword evidence="4" id="KW-0560">Oxidoreductase</keyword>
<dbReference type="Pfam" id="PF05199">
    <property type="entry name" value="GMC_oxred_C"/>
    <property type="match status" value="1"/>
</dbReference>
<dbReference type="SUPFAM" id="SSF51905">
    <property type="entry name" value="FAD/NAD(P)-binding domain"/>
    <property type="match status" value="1"/>
</dbReference>
<dbReference type="InterPro" id="IPR000172">
    <property type="entry name" value="GMC_OxRdtase_N"/>
</dbReference>